<comment type="caution">
    <text evidence="2">The sequence shown here is derived from an EMBL/GenBank/DDBJ whole genome shotgun (WGS) entry which is preliminary data.</text>
</comment>
<sequence>MKRARAHGARESLYGPGIGGPVTQDPAHVHGLAGLPAPRRPRSEKTKESEIPQQNSCSVLLFLTEPLQKKEGI</sequence>
<organism evidence="2 3">
    <name type="scientific">Liparis tanakae</name>
    <name type="common">Tanaka's snailfish</name>
    <dbReference type="NCBI Taxonomy" id="230148"/>
    <lineage>
        <taxon>Eukaryota</taxon>
        <taxon>Metazoa</taxon>
        <taxon>Chordata</taxon>
        <taxon>Craniata</taxon>
        <taxon>Vertebrata</taxon>
        <taxon>Euteleostomi</taxon>
        <taxon>Actinopterygii</taxon>
        <taxon>Neopterygii</taxon>
        <taxon>Teleostei</taxon>
        <taxon>Neoteleostei</taxon>
        <taxon>Acanthomorphata</taxon>
        <taxon>Eupercaria</taxon>
        <taxon>Perciformes</taxon>
        <taxon>Cottioidei</taxon>
        <taxon>Cottales</taxon>
        <taxon>Liparidae</taxon>
        <taxon>Liparis</taxon>
    </lineage>
</organism>
<dbReference type="Proteomes" id="UP000314294">
    <property type="component" value="Unassembled WGS sequence"/>
</dbReference>
<dbReference type="AlphaFoldDB" id="A0A4Z2IN20"/>
<accession>A0A4Z2IN20</accession>
<evidence type="ECO:0000256" key="1">
    <source>
        <dbReference type="SAM" id="MobiDB-lite"/>
    </source>
</evidence>
<gene>
    <name evidence="2" type="ORF">EYF80_010787</name>
</gene>
<name>A0A4Z2IN20_9TELE</name>
<evidence type="ECO:0000313" key="3">
    <source>
        <dbReference type="Proteomes" id="UP000314294"/>
    </source>
</evidence>
<reference evidence="2 3" key="1">
    <citation type="submission" date="2019-03" db="EMBL/GenBank/DDBJ databases">
        <title>First draft genome of Liparis tanakae, snailfish: a comprehensive survey of snailfish specific genes.</title>
        <authorList>
            <person name="Kim W."/>
            <person name="Song I."/>
            <person name="Jeong J.-H."/>
            <person name="Kim D."/>
            <person name="Kim S."/>
            <person name="Ryu S."/>
            <person name="Song J.Y."/>
            <person name="Lee S.K."/>
        </authorList>
    </citation>
    <scope>NUCLEOTIDE SEQUENCE [LARGE SCALE GENOMIC DNA]</scope>
    <source>
        <tissue evidence="2">Muscle</tissue>
    </source>
</reference>
<feature type="compositionally biased region" description="Basic and acidic residues" evidence="1">
    <location>
        <begin position="41"/>
        <end position="50"/>
    </location>
</feature>
<proteinExistence type="predicted"/>
<evidence type="ECO:0000313" key="2">
    <source>
        <dbReference type="EMBL" id="TNN79108.1"/>
    </source>
</evidence>
<keyword evidence="3" id="KW-1185">Reference proteome</keyword>
<dbReference type="EMBL" id="SRLO01000068">
    <property type="protein sequence ID" value="TNN79108.1"/>
    <property type="molecule type" value="Genomic_DNA"/>
</dbReference>
<feature type="region of interest" description="Disordered" evidence="1">
    <location>
        <begin position="1"/>
        <end position="53"/>
    </location>
</feature>
<protein>
    <submittedName>
        <fullName evidence="2">Uncharacterized protein</fullName>
    </submittedName>
</protein>